<reference evidence="5" key="1">
    <citation type="submission" date="2016-12" db="EMBL/GenBank/DDBJ databases">
        <title>An insight into the sialome and mialome of the sand fly, Nyssomyia neivai.</title>
        <authorList>
            <person name="Sebastian V."/>
            <person name="Goulart T.M."/>
            <person name="Oliveira W."/>
            <person name="Calvo E."/>
            <person name="Oliveira L.F."/>
            <person name="Pinto M.C."/>
            <person name="Rosselino A.M."/>
            <person name="Ribeiro J.M."/>
        </authorList>
    </citation>
    <scope>NUCLEOTIDE SEQUENCE</scope>
</reference>
<dbReference type="EMBL" id="GFDF01009748">
    <property type="protein sequence ID" value="JAV04336.1"/>
    <property type="molecule type" value="Transcribed_RNA"/>
</dbReference>
<dbReference type="GO" id="GO:0043083">
    <property type="term" value="C:synaptic cleft"/>
    <property type="evidence" value="ECO:0007669"/>
    <property type="project" value="UniProtKB-SubCell"/>
</dbReference>
<dbReference type="PANTHER" id="PTHR28052:SF1">
    <property type="entry name" value="UPF0545 PROTEIN C22ORF39"/>
    <property type="match status" value="1"/>
</dbReference>
<dbReference type="AlphaFoldDB" id="A0A1L8DD00"/>
<evidence type="ECO:0000256" key="4">
    <source>
        <dbReference type="ARBA" id="ARBA00044235"/>
    </source>
</evidence>
<organism evidence="5">
    <name type="scientific">Nyssomyia neivai</name>
    <dbReference type="NCBI Taxonomy" id="330878"/>
    <lineage>
        <taxon>Eukaryota</taxon>
        <taxon>Metazoa</taxon>
        <taxon>Ecdysozoa</taxon>
        <taxon>Arthropoda</taxon>
        <taxon>Hexapoda</taxon>
        <taxon>Insecta</taxon>
        <taxon>Pterygota</taxon>
        <taxon>Neoptera</taxon>
        <taxon>Endopterygota</taxon>
        <taxon>Diptera</taxon>
        <taxon>Nematocera</taxon>
        <taxon>Psychodoidea</taxon>
        <taxon>Psychodidae</taxon>
        <taxon>Nyssomyia</taxon>
    </lineage>
</organism>
<sequence length="156" mass="18206">MANDGQPQQNTIPPSDQEVRDNLLWASRPCFLYRQEFKDCKSIKGRFHQYFIFGENIDCSQWGKDYDNCKKYEDKGDVAAGRELLASEAERRRKRMEAHNANDVWKKRTHPPSDWNAPLPEWFVKGTENSYLAVKSKELKEGITIPVKEDSFCTIM</sequence>
<evidence type="ECO:0000313" key="5">
    <source>
        <dbReference type="EMBL" id="JAV04336.1"/>
    </source>
</evidence>
<accession>A0A1L8DD00</accession>
<evidence type="ECO:0000256" key="2">
    <source>
        <dbReference type="ARBA" id="ARBA00043942"/>
    </source>
</evidence>
<comment type="subcellular location">
    <subcellularLocation>
        <location evidence="2">Synaptic cleft</location>
    </subcellularLocation>
</comment>
<proteinExistence type="inferred from homology"/>
<dbReference type="Pfam" id="PF11326">
    <property type="entry name" value="PANTS-like"/>
    <property type="match status" value="1"/>
</dbReference>
<dbReference type="PANTHER" id="PTHR28052">
    <property type="entry name" value="UPF0545 PROTEIN C22ORF39"/>
    <property type="match status" value="1"/>
</dbReference>
<protein>
    <recommendedName>
        <fullName evidence="3">Synaptic plasticity regulator PANTS</fullName>
    </recommendedName>
    <alternativeName>
        <fullName evidence="4">Plasticity-associated neural transcript short</fullName>
    </alternativeName>
</protein>
<evidence type="ECO:0000256" key="3">
    <source>
        <dbReference type="ARBA" id="ARBA00044072"/>
    </source>
</evidence>
<comment type="similarity">
    <text evidence="1">Belongs to the UPF0545 family.</text>
</comment>
<name>A0A1L8DD00_9DIPT</name>
<evidence type="ECO:0000256" key="1">
    <source>
        <dbReference type="ARBA" id="ARBA00006412"/>
    </source>
</evidence>
<dbReference type="InterPro" id="IPR021475">
    <property type="entry name" value="Pants/Emi1-like"/>
</dbReference>